<evidence type="ECO:0000259" key="1">
    <source>
        <dbReference type="Pfam" id="PF03364"/>
    </source>
</evidence>
<dbReference type="SUPFAM" id="SSF55961">
    <property type="entry name" value="Bet v1-like"/>
    <property type="match status" value="2"/>
</dbReference>
<dbReference type="InterPro" id="IPR023393">
    <property type="entry name" value="START-like_dom_sf"/>
</dbReference>
<proteinExistence type="predicted"/>
<dbReference type="InterPro" id="IPR005031">
    <property type="entry name" value="COQ10_START"/>
</dbReference>
<dbReference type="PANTHER" id="PTHR34060">
    <property type="entry name" value="POLYKETIDE CYCLASE / DEHYDRASE AND LIPID TRANSPORT PROTEIN"/>
    <property type="match status" value="1"/>
</dbReference>
<dbReference type="EMBL" id="VAHF01000004">
    <property type="protein sequence ID" value="TXG63175.1"/>
    <property type="molecule type" value="Genomic_DNA"/>
</dbReference>
<feature type="domain" description="Coenzyme Q-binding protein COQ10 START" evidence="1">
    <location>
        <begin position="243"/>
        <end position="393"/>
    </location>
</feature>
<accession>A0A5C7I279</accession>
<sequence length="405" mass="45313">MNYKGASITIAGDGNSQTLCGDGVYVEIKEDRESNTGRVGSKIEIDASLDTVWNILTDYEKFVDLVPCVAASRLIEKKANISRVHQVGQINLPLELKFSAKAVVDYNEKDVGILSHGRKRYLEFKMIEGDFQFYHGKWSVEQFNGGNCEVEHKDSSLTRKFQTILSYEAVANTAIFLNIWCTNTEKKRLVVTGFVINMAMSYKGASITIAQDENSQSLCGDGVCVEIKMIGNNTGRVESKIEIDASLDTVWNILTDYEKYVDLVPCVAASHLVEKKANISRVCQVGQINLPLGLKFSAKVVVDYNEKDVEILSHGRKRCVEFKMIEGDLQFYQGKWSVEQFNGGNCEEDDIDSSLITRKFKTVLSYEAVVKPKPWMPVRLVAGVLGKEIKENISCIREAAQKVIN</sequence>
<evidence type="ECO:0000313" key="2">
    <source>
        <dbReference type="EMBL" id="TXG63175.1"/>
    </source>
</evidence>
<dbReference type="Proteomes" id="UP000323000">
    <property type="component" value="Chromosome 4"/>
</dbReference>
<feature type="domain" description="Coenzyme Q-binding protein COQ10 START" evidence="1">
    <location>
        <begin position="45"/>
        <end position="152"/>
    </location>
</feature>
<keyword evidence="3" id="KW-1185">Reference proteome</keyword>
<name>A0A5C7I279_9ROSI</name>
<gene>
    <name evidence="2" type="ORF">EZV62_010169</name>
</gene>
<evidence type="ECO:0000313" key="3">
    <source>
        <dbReference type="Proteomes" id="UP000323000"/>
    </source>
</evidence>
<comment type="caution">
    <text evidence="2">The sequence shown here is derived from an EMBL/GenBank/DDBJ whole genome shotgun (WGS) entry which is preliminary data.</text>
</comment>
<dbReference type="OrthoDB" id="5732at2759"/>
<dbReference type="Pfam" id="PF03364">
    <property type="entry name" value="Polyketide_cyc"/>
    <property type="match status" value="2"/>
</dbReference>
<dbReference type="Gene3D" id="3.30.530.20">
    <property type="match status" value="2"/>
</dbReference>
<reference evidence="3" key="1">
    <citation type="journal article" date="2019" name="Gigascience">
        <title>De novo genome assembly of the endangered Acer yangbiense, a plant species with extremely small populations endemic to Yunnan Province, China.</title>
        <authorList>
            <person name="Yang J."/>
            <person name="Wariss H.M."/>
            <person name="Tao L."/>
            <person name="Zhang R."/>
            <person name="Yun Q."/>
            <person name="Hollingsworth P."/>
            <person name="Dao Z."/>
            <person name="Luo G."/>
            <person name="Guo H."/>
            <person name="Ma Y."/>
            <person name="Sun W."/>
        </authorList>
    </citation>
    <scope>NUCLEOTIDE SEQUENCE [LARGE SCALE GENOMIC DNA]</scope>
    <source>
        <strain evidence="3">cv. Malutang</strain>
    </source>
</reference>
<protein>
    <recommendedName>
        <fullName evidence="1">Coenzyme Q-binding protein COQ10 START domain-containing protein</fullName>
    </recommendedName>
</protein>
<dbReference type="AlphaFoldDB" id="A0A5C7I279"/>
<dbReference type="PANTHER" id="PTHR34060:SF1">
    <property type="entry name" value="POLYKETIDE CYCLASE _ DEHYDRASE AND LIPID TRANSPORT PROTEIN"/>
    <property type="match status" value="1"/>
</dbReference>
<organism evidence="2 3">
    <name type="scientific">Acer yangbiense</name>
    <dbReference type="NCBI Taxonomy" id="1000413"/>
    <lineage>
        <taxon>Eukaryota</taxon>
        <taxon>Viridiplantae</taxon>
        <taxon>Streptophyta</taxon>
        <taxon>Embryophyta</taxon>
        <taxon>Tracheophyta</taxon>
        <taxon>Spermatophyta</taxon>
        <taxon>Magnoliopsida</taxon>
        <taxon>eudicotyledons</taxon>
        <taxon>Gunneridae</taxon>
        <taxon>Pentapetalae</taxon>
        <taxon>rosids</taxon>
        <taxon>malvids</taxon>
        <taxon>Sapindales</taxon>
        <taxon>Sapindaceae</taxon>
        <taxon>Hippocastanoideae</taxon>
        <taxon>Acereae</taxon>
        <taxon>Acer</taxon>
    </lineage>
</organism>